<dbReference type="Pfam" id="PF12849">
    <property type="entry name" value="PBP_like_2"/>
    <property type="match status" value="1"/>
</dbReference>
<evidence type="ECO:0000256" key="1">
    <source>
        <dbReference type="ARBA" id="ARBA00022729"/>
    </source>
</evidence>
<reference evidence="3" key="1">
    <citation type="submission" date="2018-06" db="EMBL/GenBank/DDBJ databases">
        <authorList>
            <person name="Zhirakovskaya E."/>
        </authorList>
    </citation>
    <scope>NUCLEOTIDE SEQUENCE</scope>
</reference>
<gene>
    <name evidence="3" type="ORF">MNBD_GAMMA21-957</name>
</gene>
<dbReference type="CDD" id="cd13653">
    <property type="entry name" value="PBP2_phosphate_like_1"/>
    <property type="match status" value="1"/>
</dbReference>
<feature type="domain" description="PBP" evidence="2">
    <location>
        <begin position="44"/>
        <end position="265"/>
    </location>
</feature>
<organism evidence="3">
    <name type="scientific">hydrothermal vent metagenome</name>
    <dbReference type="NCBI Taxonomy" id="652676"/>
    <lineage>
        <taxon>unclassified sequences</taxon>
        <taxon>metagenomes</taxon>
        <taxon>ecological metagenomes</taxon>
    </lineage>
</organism>
<sequence length="296" mass="33075">MSYSASRFVITLLVSLGLIGLQSAAFAKQSDNQITWAGCGITKKAFMSELAKAYEEKTGIHVMLQGGGATRGIRDTVKMKMDMGGSCRMSLPGQERSELYAALHPVAWDALVIVINKQNKIKNLSKKQIRDIYLGKITNWKEVGGQNARINLYIRRGKISGVGYAIRQYLFQDSNLEFVTKSKYTMRSSGPLEKSIEKDRSGIGITGVSSARKRNIKIISIDNKSPTYENVKLGKYLLYRPLYLVTTPTPSSKVKEFVSFAMSKEGRKIIRENGTVPYQDAPRLMSKMLIYGFDVK</sequence>
<name>A0A3B1A0Q1_9ZZZZ</name>
<dbReference type="SUPFAM" id="SSF53850">
    <property type="entry name" value="Periplasmic binding protein-like II"/>
    <property type="match status" value="1"/>
</dbReference>
<dbReference type="InterPro" id="IPR050811">
    <property type="entry name" value="Phosphate_ABC_transporter"/>
</dbReference>
<dbReference type="InterPro" id="IPR024370">
    <property type="entry name" value="PBP_domain"/>
</dbReference>
<dbReference type="EMBL" id="UOFR01000018">
    <property type="protein sequence ID" value="VAW93322.1"/>
    <property type="molecule type" value="Genomic_DNA"/>
</dbReference>
<dbReference type="AlphaFoldDB" id="A0A3B1A0Q1"/>
<protein>
    <submittedName>
        <fullName evidence="3">Phosphate ABC transporter, periplasmic phosphate-binding protein PstS (TC 3.A.1.7.1)</fullName>
    </submittedName>
</protein>
<dbReference type="Gene3D" id="3.40.190.10">
    <property type="entry name" value="Periplasmic binding protein-like II"/>
    <property type="match status" value="2"/>
</dbReference>
<dbReference type="PANTHER" id="PTHR30570">
    <property type="entry name" value="PERIPLASMIC PHOSPHATE BINDING COMPONENT OF PHOSPHATE ABC TRANSPORTER"/>
    <property type="match status" value="1"/>
</dbReference>
<evidence type="ECO:0000313" key="3">
    <source>
        <dbReference type="EMBL" id="VAW93322.1"/>
    </source>
</evidence>
<dbReference type="PANTHER" id="PTHR30570:SF1">
    <property type="entry name" value="PHOSPHATE-BINDING PROTEIN PSTS"/>
    <property type="match status" value="1"/>
</dbReference>
<evidence type="ECO:0000259" key="2">
    <source>
        <dbReference type="Pfam" id="PF12849"/>
    </source>
</evidence>
<keyword evidence="1" id="KW-0732">Signal</keyword>
<proteinExistence type="predicted"/>
<accession>A0A3B1A0Q1</accession>